<evidence type="ECO:0000313" key="2">
    <source>
        <dbReference type="Proteomes" id="UP000297245"/>
    </source>
</evidence>
<accession>A0A4S8LG56</accession>
<keyword evidence="2" id="KW-1185">Reference proteome</keyword>
<protein>
    <submittedName>
        <fullName evidence="1">Uncharacterized protein</fullName>
    </submittedName>
</protein>
<organism evidence="1 2">
    <name type="scientific">Dendrothele bispora (strain CBS 962.96)</name>
    <dbReference type="NCBI Taxonomy" id="1314807"/>
    <lineage>
        <taxon>Eukaryota</taxon>
        <taxon>Fungi</taxon>
        <taxon>Dikarya</taxon>
        <taxon>Basidiomycota</taxon>
        <taxon>Agaricomycotina</taxon>
        <taxon>Agaricomycetes</taxon>
        <taxon>Agaricomycetidae</taxon>
        <taxon>Agaricales</taxon>
        <taxon>Agaricales incertae sedis</taxon>
        <taxon>Dendrothele</taxon>
    </lineage>
</organism>
<name>A0A4S8LG56_DENBC</name>
<dbReference type="Proteomes" id="UP000297245">
    <property type="component" value="Unassembled WGS sequence"/>
</dbReference>
<evidence type="ECO:0000313" key="1">
    <source>
        <dbReference type="EMBL" id="THU88046.1"/>
    </source>
</evidence>
<dbReference type="EMBL" id="ML179424">
    <property type="protein sequence ID" value="THU88046.1"/>
    <property type="molecule type" value="Genomic_DNA"/>
</dbReference>
<proteinExistence type="predicted"/>
<dbReference type="OrthoDB" id="3244185at2759"/>
<dbReference type="AlphaFoldDB" id="A0A4S8LG56"/>
<gene>
    <name evidence="1" type="ORF">K435DRAFT_866659</name>
</gene>
<reference evidence="1 2" key="1">
    <citation type="journal article" date="2019" name="Nat. Ecol. Evol.">
        <title>Megaphylogeny resolves global patterns of mushroom evolution.</title>
        <authorList>
            <person name="Varga T."/>
            <person name="Krizsan K."/>
            <person name="Foldi C."/>
            <person name="Dima B."/>
            <person name="Sanchez-Garcia M."/>
            <person name="Sanchez-Ramirez S."/>
            <person name="Szollosi G.J."/>
            <person name="Szarkandi J.G."/>
            <person name="Papp V."/>
            <person name="Albert L."/>
            <person name="Andreopoulos W."/>
            <person name="Angelini C."/>
            <person name="Antonin V."/>
            <person name="Barry K.W."/>
            <person name="Bougher N.L."/>
            <person name="Buchanan P."/>
            <person name="Buyck B."/>
            <person name="Bense V."/>
            <person name="Catcheside P."/>
            <person name="Chovatia M."/>
            <person name="Cooper J."/>
            <person name="Damon W."/>
            <person name="Desjardin D."/>
            <person name="Finy P."/>
            <person name="Geml J."/>
            <person name="Haridas S."/>
            <person name="Hughes K."/>
            <person name="Justo A."/>
            <person name="Karasinski D."/>
            <person name="Kautmanova I."/>
            <person name="Kiss B."/>
            <person name="Kocsube S."/>
            <person name="Kotiranta H."/>
            <person name="LaButti K.M."/>
            <person name="Lechner B.E."/>
            <person name="Liimatainen K."/>
            <person name="Lipzen A."/>
            <person name="Lukacs Z."/>
            <person name="Mihaltcheva S."/>
            <person name="Morgado L.N."/>
            <person name="Niskanen T."/>
            <person name="Noordeloos M.E."/>
            <person name="Ohm R.A."/>
            <person name="Ortiz-Santana B."/>
            <person name="Ovrebo C."/>
            <person name="Racz N."/>
            <person name="Riley R."/>
            <person name="Savchenko A."/>
            <person name="Shiryaev A."/>
            <person name="Soop K."/>
            <person name="Spirin V."/>
            <person name="Szebenyi C."/>
            <person name="Tomsovsky M."/>
            <person name="Tulloss R.E."/>
            <person name="Uehling J."/>
            <person name="Grigoriev I.V."/>
            <person name="Vagvolgyi C."/>
            <person name="Papp T."/>
            <person name="Martin F.M."/>
            <person name="Miettinen O."/>
            <person name="Hibbett D.S."/>
            <person name="Nagy L.G."/>
        </authorList>
    </citation>
    <scope>NUCLEOTIDE SEQUENCE [LARGE SCALE GENOMIC DNA]</scope>
    <source>
        <strain evidence="1 2">CBS 962.96</strain>
    </source>
</reference>
<sequence length="103" mass="11559">MSVPAPSSWPQHHLAYVEWFSKPLPSSKNAGHGLFSVTKSADSEGNPSGGIVSLSEIRQTCMLVPDYFSRERPLSWSSILALDQCKKFLINPFQSQYSYMTIY</sequence>